<protein>
    <submittedName>
        <fullName evidence="2">Uncharacterized protein</fullName>
    </submittedName>
</protein>
<dbReference type="RefSeq" id="WP_104421627.1">
    <property type="nucleotide sequence ID" value="NZ_PTJC01000008.1"/>
</dbReference>
<dbReference type="Gene3D" id="3.90.176.10">
    <property type="entry name" value="Toxin ADP-ribosyltransferase, Chain A, domain 1"/>
    <property type="match status" value="1"/>
</dbReference>
<dbReference type="Proteomes" id="UP000237662">
    <property type="component" value="Unassembled WGS sequence"/>
</dbReference>
<evidence type="ECO:0000256" key="1">
    <source>
        <dbReference type="SAM" id="MobiDB-lite"/>
    </source>
</evidence>
<dbReference type="AlphaFoldDB" id="A0A2S6I0K3"/>
<dbReference type="EMBL" id="PTJC01000008">
    <property type="protein sequence ID" value="PPK84295.1"/>
    <property type="molecule type" value="Genomic_DNA"/>
</dbReference>
<feature type="region of interest" description="Disordered" evidence="1">
    <location>
        <begin position="1"/>
        <end position="39"/>
    </location>
</feature>
<accession>A0A2S6I0K3</accession>
<evidence type="ECO:0000313" key="3">
    <source>
        <dbReference type="Proteomes" id="UP000237662"/>
    </source>
</evidence>
<sequence length="356" mass="39934">MNMHTDRTTERGTRSAANHHSRKQQPADTARQVNDERPQTLVLKQLKALTKDTGRNDLKALRGNVPQPTAATGVQPVIQRVLVGMPAVDTYLVHHLKAGDDPGWMVVAVQERTLTVAKGERRLTIDYPSFDWSTVETAEEGRQLFLKDDKEWSPEQLRQWAMFQYTATKYKAINTIVSGKDEGGQTEKDLDFRFSITPGTPPEMTTRRLILLLRETLHDLPGPAKTVTTLTKGVNLEEHDKIPPRYTVGDHTVGQEFVVEEFTSTSTGNPFTDRDSLIVYEGVDQVPHTGKPVPEGYTPSGNEGEVLFPPGLKYRVEEVADRGTERFGQLLQAHGIMVEPPKLKRIVRVRLLPSNQ</sequence>
<feature type="compositionally biased region" description="Basic and acidic residues" evidence="1">
    <location>
        <begin position="1"/>
        <end position="13"/>
    </location>
</feature>
<gene>
    <name evidence="2" type="ORF">CLV84_4064</name>
</gene>
<reference evidence="2 3" key="1">
    <citation type="submission" date="2018-02" db="EMBL/GenBank/DDBJ databases">
        <title>Genomic Encyclopedia of Archaeal and Bacterial Type Strains, Phase II (KMG-II): from individual species to whole genera.</title>
        <authorList>
            <person name="Goeker M."/>
        </authorList>
    </citation>
    <scope>NUCLEOTIDE SEQUENCE [LARGE SCALE GENOMIC DNA]</scope>
    <source>
        <strain evidence="2 3">DSM 29526</strain>
    </source>
</reference>
<proteinExistence type="predicted"/>
<evidence type="ECO:0000313" key="2">
    <source>
        <dbReference type="EMBL" id="PPK84295.1"/>
    </source>
</evidence>
<keyword evidence="3" id="KW-1185">Reference proteome</keyword>
<dbReference type="PROSITE" id="PS51996">
    <property type="entry name" value="TR_MART"/>
    <property type="match status" value="1"/>
</dbReference>
<dbReference type="SUPFAM" id="SSF56399">
    <property type="entry name" value="ADP-ribosylation"/>
    <property type="match status" value="1"/>
</dbReference>
<comment type="caution">
    <text evidence="2">The sequence shown here is derived from an EMBL/GenBank/DDBJ whole genome shotgun (WGS) entry which is preliminary data.</text>
</comment>
<name>A0A2S6I0K3_9BACT</name>
<organism evidence="2 3">
    <name type="scientific">Neolewinella xylanilytica</name>
    <dbReference type="NCBI Taxonomy" id="1514080"/>
    <lineage>
        <taxon>Bacteria</taxon>
        <taxon>Pseudomonadati</taxon>
        <taxon>Bacteroidota</taxon>
        <taxon>Saprospiria</taxon>
        <taxon>Saprospirales</taxon>
        <taxon>Lewinellaceae</taxon>
        <taxon>Neolewinella</taxon>
    </lineage>
</organism>